<keyword evidence="3" id="KW-1185">Reference proteome</keyword>
<proteinExistence type="predicted"/>
<dbReference type="Proteomes" id="UP001152888">
    <property type="component" value="Unassembled WGS sequence"/>
</dbReference>
<protein>
    <recommendedName>
        <fullName evidence="4">MADF domain-containing protein</fullName>
    </recommendedName>
</protein>
<dbReference type="EMBL" id="CAKOFQ010006914">
    <property type="protein sequence ID" value="CAH1981889.1"/>
    <property type="molecule type" value="Genomic_DNA"/>
</dbReference>
<feature type="compositionally biased region" description="Low complexity" evidence="1">
    <location>
        <begin position="101"/>
        <end position="120"/>
    </location>
</feature>
<evidence type="ECO:0000313" key="2">
    <source>
        <dbReference type="EMBL" id="CAH1981889.1"/>
    </source>
</evidence>
<feature type="compositionally biased region" description="Basic and acidic residues" evidence="1">
    <location>
        <begin position="60"/>
        <end position="69"/>
    </location>
</feature>
<dbReference type="AlphaFoldDB" id="A0A9P0KT38"/>
<dbReference type="OrthoDB" id="6437731at2759"/>
<organism evidence="2 3">
    <name type="scientific">Acanthoscelides obtectus</name>
    <name type="common">Bean weevil</name>
    <name type="synonym">Bruchus obtectus</name>
    <dbReference type="NCBI Taxonomy" id="200917"/>
    <lineage>
        <taxon>Eukaryota</taxon>
        <taxon>Metazoa</taxon>
        <taxon>Ecdysozoa</taxon>
        <taxon>Arthropoda</taxon>
        <taxon>Hexapoda</taxon>
        <taxon>Insecta</taxon>
        <taxon>Pterygota</taxon>
        <taxon>Neoptera</taxon>
        <taxon>Endopterygota</taxon>
        <taxon>Coleoptera</taxon>
        <taxon>Polyphaga</taxon>
        <taxon>Cucujiformia</taxon>
        <taxon>Chrysomeloidea</taxon>
        <taxon>Chrysomelidae</taxon>
        <taxon>Bruchinae</taxon>
        <taxon>Bruchini</taxon>
        <taxon>Acanthoscelides</taxon>
    </lineage>
</organism>
<feature type="region of interest" description="Disordered" evidence="1">
    <location>
        <begin position="57"/>
        <end position="148"/>
    </location>
</feature>
<evidence type="ECO:0008006" key="4">
    <source>
        <dbReference type="Google" id="ProtNLM"/>
    </source>
</evidence>
<feature type="compositionally biased region" description="Polar residues" evidence="1">
    <location>
        <begin position="78"/>
        <end position="90"/>
    </location>
</feature>
<name>A0A9P0KT38_ACAOB</name>
<evidence type="ECO:0000256" key="1">
    <source>
        <dbReference type="SAM" id="MobiDB-lite"/>
    </source>
</evidence>
<sequence length="148" mass="16604">KGVLKRWKHLRDAFAKAEKKAKQSKTSGAKATKIKKYIYNDELQFLKKIYDNPETTESFVTKDNKEIDASGHQPPESPQNTQHEIRQSTVEMDVSLKRRSSSMAASTSSTISQQMQSPTSEGSNKEVALPTISLLRTNSQTTSKREVS</sequence>
<feature type="non-terminal residue" evidence="2">
    <location>
        <position position="1"/>
    </location>
</feature>
<accession>A0A9P0KT38</accession>
<evidence type="ECO:0000313" key="3">
    <source>
        <dbReference type="Proteomes" id="UP001152888"/>
    </source>
</evidence>
<comment type="caution">
    <text evidence="2">The sequence shown here is derived from an EMBL/GenBank/DDBJ whole genome shotgun (WGS) entry which is preliminary data.</text>
</comment>
<reference evidence="2" key="1">
    <citation type="submission" date="2022-03" db="EMBL/GenBank/DDBJ databases">
        <authorList>
            <person name="Sayadi A."/>
        </authorList>
    </citation>
    <scope>NUCLEOTIDE SEQUENCE</scope>
</reference>
<gene>
    <name evidence="2" type="ORF">ACAOBT_LOCUS14724</name>
</gene>